<proteinExistence type="inferred from homology"/>
<dbReference type="InterPro" id="IPR006102">
    <property type="entry name" value="Ig-like_GH2"/>
</dbReference>
<dbReference type="Pfam" id="PF00703">
    <property type="entry name" value="Glyco_hydro_2"/>
    <property type="match status" value="1"/>
</dbReference>
<dbReference type="PROSITE" id="PS00608">
    <property type="entry name" value="GLYCOSYL_HYDROL_F2_2"/>
    <property type="match status" value="1"/>
</dbReference>
<dbReference type="InterPro" id="IPR051913">
    <property type="entry name" value="GH2_Domain-Containing"/>
</dbReference>
<dbReference type="SUPFAM" id="SSF51445">
    <property type="entry name" value="(Trans)glycosidases"/>
    <property type="match status" value="1"/>
</dbReference>
<dbReference type="PANTHER" id="PTHR42732:SF1">
    <property type="entry name" value="BETA-MANNOSIDASE"/>
    <property type="match status" value="1"/>
</dbReference>
<feature type="domain" description="Glycoside hydrolase family 2 catalytic" evidence="5">
    <location>
        <begin position="303"/>
        <end position="441"/>
    </location>
</feature>
<dbReference type="InterPro" id="IPR008979">
    <property type="entry name" value="Galactose-bd-like_sf"/>
</dbReference>
<dbReference type="PRINTS" id="PR00132">
    <property type="entry name" value="GLHYDRLASE2"/>
</dbReference>
<dbReference type="PANTHER" id="PTHR42732">
    <property type="entry name" value="BETA-GALACTOSIDASE"/>
    <property type="match status" value="1"/>
</dbReference>
<dbReference type="InterPro" id="IPR036156">
    <property type="entry name" value="Beta-gal/glucu_dom_sf"/>
</dbReference>
<dbReference type="InterPro" id="IPR006103">
    <property type="entry name" value="Glyco_hydro_2_cat"/>
</dbReference>
<feature type="domain" description="Beta-mannosidase-like galactose-binding" evidence="7">
    <location>
        <begin position="79"/>
        <end position="162"/>
    </location>
</feature>
<evidence type="ECO:0000259" key="6">
    <source>
        <dbReference type="Pfam" id="PF18565"/>
    </source>
</evidence>
<protein>
    <submittedName>
        <fullName evidence="8">Glycoside hydrolase family 2 TIM barrel-domain containing protein</fullName>
    </submittedName>
</protein>
<reference evidence="9" key="1">
    <citation type="journal article" date="2019" name="Int. J. Syst. Evol. Microbiol.">
        <title>The Global Catalogue of Microorganisms (GCM) 10K type strain sequencing project: providing services to taxonomists for standard genome sequencing and annotation.</title>
        <authorList>
            <consortium name="The Broad Institute Genomics Platform"/>
            <consortium name="The Broad Institute Genome Sequencing Center for Infectious Disease"/>
            <person name="Wu L."/>
            <person name="Ma J."/>
        </authorList>
    </citation>
    <scope>NUCLEOTIDE SEQUENCE [LARGE SCALE GENOMIC DNA]</scope>
    <source>
        <strain evidence="9">JCM 17085</strain>
    </source>
</reference>
<feature type="domain" description="Glycoside hydrolase family 2" evidence="6">
    <location>
        <begin position="685"/>
        <end position="775"/>
    </location>
</feature>
<dbReference type="InterPro" id="IPR008964">
    <property type="entry name" value="Invasin/intimin_cell_adhesion"/>
</dbReference>
<gene>
    <name evidence="8" type="ORF">GCM10022392_00310</name>
</gene>
<evidence type="ECO:0000259" key="7">
    <source>
        <dbReference type="Pfam" id="PF22666"/>
    </source>
</evidence>
<keyword evidence="2 8" id="KW-0378">Hydrolase</keyword>
<dbReference type="SUPFAM" id="SSF49785">
    <property type="entry name" value="Galactose-binding domain-like"/>
    <property type="match status" value="1"/>
</dbReference>
<comment type="caution">
    <text evidence="8">The sequence shown here is derived from an EMBL/GenBank/DDBJ whole genome shotgun (WGS) entry which is preliminary data.</text>
</comment>
<evidence type="ECO:0000313" key="8">
    <source>
        <dbReference type="EMBL" id="GAA4083586.1"/>
    </source>
</evidence>
<dbReference type="Pfam" id="PF02836">
    <property type="entry name" value="Glyco_hydro_2_C"/>
    <property type="match status" value="1"/>
</dbReference>
<evidence type="ECO:0000256" key="1">
    <source>
        <dbReference type="ARBA" id="ARBA00007401"/>
    </source>
</evidence>
<keyword evidence="9" id="KW-1185">Reference proteome</keyword>
<sequence>MVALSSGTLLSCVTTRNATAKRGAAILKFSLDQHWLFGGKFTPAAAAADFDDSGFKPITIPHTVAGDLSWQDWDPEKWQDIWIYRRHFTIPEQLKGFRLFLHFEGVMVSATPSVNGHELAEHQGGYLPFKYEITDLVKSGQNILAIKVDSRWLNVPPDGSKQGTKAVDYLEVGGIHRPVSLEAVPQIFLSDVFAKPVDVLKPNRRIDIKCTLDSALAGKTVMVNVKLIDGDKVITYTEKMINIAKAGQTELDLSLTKITNITLWHVDNPKLYDVITTVSAEGQPIHNHKTRIGFREAKFELDGFYLNGKKLRLFGLNRHEVYPYVGYAMPGRVIRKDAEILKKLFNCNVVRCSHYPQNEAFLDACDELGLMAWEEVPGWQYIGDDEWKAILLQNTRDMIIRDRNHPAVIIWGTRVNESPNDVELYHKTKAIAKELDGSRPTSGSMTPDSRKNWERNWHEDVFAFDDYHSEPDGSVGILKAVEGYPYFLAEAVGQYNYPARKYFNAYYRRSADLNFQQLQAIVHAQAHHKAAADPRNSGVIAWCAFEYASLLNQYRAVKYPGVADVFRIPKLGATFYMSQGDPKNGAVIHPNFYWDFGKKSPNGPGKNVAIFSNCDELRLFVDDSEHATVKPDITNYGNLKHPPFFVDLEFTDAKPILLKIDGYLNGSKITSRSFSADIKQDQFFLMTDDKEILGDGSDATKIVFRITDKYGAPRPFAVGKVDFEISGPASIVGDNPFNLAESGGAAAIWIKSKTNSSGSIVLKATHANLGAKTVKISVRPTSGDQFSI</sequence>
<evidence type="ECO:0000259" key="4">
    <source>
        <dbReference type="Pfam" id="PF00703"/>
    </source>
</evidence>
<dbReference type="GO" id="GO:0016787">
    <property type="term" value="F:hydrolase activity"/>
    <property type="evidence" value="ECO:0007669"/>
    <property type="project" value="UniProtKB-KW"/>
</dbReference>
<dbReference type="InterPro" id="IPR040605">
    <property type="entry name" value="Glyco_hydro2_dom5"/>
</dbReference>
<organism evidence="8 9">
    <name type="scientific">Mucilaginibacter panaciglaebae</name>
    <dbReference type="NCBI Taxonomy" id="502331"/>
    <lineage>
        <taxon>Bacteria</taxon>
        <taxon>Pseudomonadati</taxon>
        <taxon>Bacteroidota</taxon>
        <taxon>Sphingobacteriia</taxon>
        <taxon>Sphingobacteriales</taxon>
        <taxon>Sphingobacteriaceae</taxon>
        <taxon>Mucilaginibacter</taxon>
    </lineage>
</organism>
<dbReference type="Gene3D" id="3.20.20.80">
    <property type="entry name" value="Glycosidases"/>
    <property type="match status" value="1"/>
</dbReference>
<dbReference type="Gene3D" id="2.60.120.260">
    <property type="entry name" value="Galactose-binding domain-like"/>
    <property type="match status" value="1"/>
</dbReference>
<keyword evidence="3" id="KW-0326">Glycosidase</keyword>
<evidence type="ECO:0000259" key="5">
    <source>
        <dbReference type="Pfam" id="PF02836"/>
    </source>
</evidence>
<dbReference type="SUPFAM" id="SSF49373">
    <property type="entry name" value="Invasin/intimin cell-adhesion fragments"/>
    <property type="match status" value="1"/>
</dbReference>
<dbReference type="InterPro" id="IPR006101">
    <property type="entry name" value="Glyco_hydro_2"/>
</dbReference>
<dbReference type="InterPro" id="IPR054593">
    <property type="entry name" value="Beta-mannosidase-like_N2"/>
</dbReference>
<dbReference type="InterPro" id="IPR013783">
    <property type="entry name" value="Ig-like_fold"/>
</dbReference>
<feature type="domain" description="Glycoside hydrolase family 2 immunoglobulin-like beta-sandwich" evidence="4">
    <location>
        <begin position="189"/>
        <end position="295"/>
    </location>
</feature>
<dbReference type="SUPFAM" id="SSF49303">
    <property type="entry name" value="beta-Galactosidase/glucuronidase domain"/>
    <property type="match status" value="1"/>
</dbReference>
<dbReference type="InterPro" id="IPR023232">
    <property type="entry name" value="Glyco_hydro_2_AS"/>
</dbReference>
<evidence type="ECO:0000256" key="3">
    <source>
        <dbReference type="ARBA" id="ARBA00023295"/>
    </source>
</evidence>
<comment type="similarity">
    <text evidence="1">Belongs to the glycosyl hydrolase 2 family.</text>
</comment>
<dbReference type="Proteomes" id="UP001500841">
    <property type="component" value="Unassembled WGS sequence"/>
</dbReference>
<evidence type="ECO:0000313" key="9">
    <source>
        <dbReference type="Proteomes" id="UP001500841"/>
    </source>
</evidence>
<evidence type="ECO:0000256" key="2">
    <source>
        <dbReference type="ARBA" id="ARBA00022801"/>
    </source>
</evidence>
<dbReference type="Pfam" id="PF18565">
    <property type="entry name" value="Glyco_hydro2_C5"/>
    <property type="match status" value="1"/>
</dbReference>
<dbReference type="InterPro" id="IPR017853">
    <property type="entry name" value="GH"/>
</dbReference>
<dbReference type="EMBL" id="BAABCV010000001">
    <property type="protein sequence ID" value="GAA4083586.1"/>
    <property type="molecule type" value="Genomic_DNA"/>
</dbReference>
<dbReference type="Pfam" id="PF22666">
    <property type="entry name" value="Glyco_hydro_2_N2"/>
    <property type="match status" value="1"/>
</dbReference>
<dbReference type="Gene3D" id="2.60.40.10">
    <property type="entry name" value="Immunoglobulins"/>
    <property type="match status" value="2"/>
</dbReference>
<name>A0ABP7W8F8_9SPHI</name>
<accession>A0ABP7W8F8</accession>